<dbReference type="NCBIfam" id="NF011470">
    <property type="entry name" value="PRK14887.1"/>
    <property type="match status" value="1"/>
</dbReference>
<name>A0ABD5T7S7_9EURY</name>
<feature type="region of interest" description="Disordered" evidence="1">
    <location>
        <begin position="82"/>
        <end position="140"/>
    </location>
</feature>
<feature type="compositionally biased region" description="Low complexity" evidence="1">
    <location>
        <begin position="118"/>
        <end position="134"/>
    </location>
</feature>
<dbReference type="EMBL" id="JBHSWX010000012">
    <property type="protein sequence ID" value="MFC6785432.1"/>
    <property type="molecule type" value="Genomic_DNA"/>
</dbReference>
<dbReference type="Proteomes" id="UP001596443">
    <property type="component" value="Unassembled WGS sequence"/>
</dbReference>
<comment type="caution">
    <text evidence="2">The sequence shown here is derived from an EMBL/GenBank/DDBJ whole genome shotgun (WGS) entry which is preliminary data.</text>
</comment>
<proteinExistence type="predicted"/>
<gene>
    <name evidence="2" type="ORF">ACFQFD_05420</name>
</gene>
<protein>
    <submittedName>
        <fullName evidence="2">KEOPS complex subunit Pcc1</fullName>
    </submittedName>
</protein>
<sequence>MTGPAGDATGDLARTATVKTTHADADAAATIAAAISPDNTDDIRTEADEATVVTRVRRETTGGFLASVDDYLVNLDVADDVVSAGRGPDSDADDTTGADEVRDANDADGLRDADDTRGTAGTAETAAAADAADTADTHDT</sequence>
<keyword evidence="3" id="KW-1185">Reference proteome</keyword>
<evidence type="ECO:0000313" key="3">
    <source>
        <dbReference type="Proteomes" id="UP001596443"/>
    </source>
</evidence>
<feature type="compositionally biased region" description="Basic and acidic residues" evidence="1">
    <location>
        <begin position="99"/>
        <end position="117"/>
    </location>
</feature>
<evidence type="ECO:0000313" key="2">
    <source>
        <dbReference type="EMBL" id="MFC6785432.1"/>
    </source>
</evidence>
<dbReference type="AlphaFoldDB" id="A0ABD5T7S7"/>
<dbReference type="RefSeq" id="WP_284062290.1">
    <property type="nucleotide sequence ID" value="NZ_CP126158.1"/>
</dbReference>
<organism evidence="2 3">
    <name type="scientific">Halobaculum halobium</name>
    <dbReference type="NCBI Taxonomy" id="3032281"/>
    <lineage>
        <taxon>Archaea</taxon>
        <taxon>Methanobacteriati</taxon>
        <taxon>Methanobacteriota</taxon>
        <taxon>Stenosarchaea group</taxon>
        <taxon>Halobacteria</taxon>
        <taxon>Halobacteriales</taxon>
        <taxon>Haloferacaceae</taxon>
        <taxon>Halobaculum</taxon>
    </lineage>
</organism>
<evidence type="ECO:0000256" key="1">
    <source>
        <dbReference type="SAM" id="MobiDB-lite"/>
    </source>
</evidence>
<dbReference type="GeneID" id="81208465"/>
<accession>A0ABD5T7S7</accession>
<reference evidence="2 3" key="1">
    <citation type="journal article" date="2019" name="Int. J. Syst. Evol. Microbiol.">
        <title>The Global Catalogue of Microorganisms (GCM) 10K type strain sequencing project: providing services to taxonomists for standard genome sequencing and annotation.</title>
        <authorList>
            <consortium name="The Broad Institute Genomics Platform"/>
            <consortium name="The Broad Institute Genome Sequencing Center for Infectious Disease"/>
            <person name="Wu L."/>
            <person name="Ma J."/>
        </authorList>
    </citation>
    <scope>NUCLEOTIDE SEQUENCE [LARGE SCALE GENOMIC DNA]</scope>
    <source>
        <strain evidence="2 3">SYNS20</strain>
    </source>
</reference>